<keyword evidence="2" id="KW-1185">Reference proteome</keyword>
<dbReference type="InterPro" id="IPR029033">
    <property type="entry name" value="His_PPase_superfam"/>
</dbReference>
<dbReference type="KEGG" id="mmai:sS8_2187"/>
<dbReference type="EMBL" id="AP017928">
    <property type="protein sequence ID" value="BBA34139.1"/>
    <property type="molecule type" value="Genomic_DNA"/>
</dbReference>
<reference evidence="1 2" key="1">
    <citation type="submission" date="2016-12" db="EMBL/GenBank/DDBJ databases">
        <title>Genome sequencing of Methylocaldum marinum.</title>
        <authorList>
            <person name="Takeuchi M."/>
            <person name="Kamagata Y."/>
            <person name="Hiraoka S."/>
            <person name="Oshima K."/>
            <person name="Hattori M."/>
            <person name="Iwasaki W."/>
        </authorList>
    </citation>
    <scope>NUCLEOTIDE SEQUENCE [LARGE SCALE GENOMIC DNA]</scope>
    <source>
        <strain evidence="1 2">S8</strain>
    </source>
</reference>
<dbReference type="GO" id="GO:0005737">
    <property type="term" value="C:cytoplasm"/>
    <property type="evidence" value="ECO:0007669"/>
    <property type="project" value="TreeGrafter"/>
</dbReference>
<organism evidence="1 2">
    <name type="scientific">Methylocaldum marinum</name>
    <dbReference type="NCBI Taxonomy" id="1432792"/>
    <lineage>
        <taxon>Bacteria</taxon>
        <taxon>Pseudomonadati</taxon>
        <taxon>Pseudomonadota</taxon>
        <taxon>Gammaproteobacteria</taxon>
        <taxon>Methylococcales</taxon>
        <taxon>Methylococcaceae</taxon>
        <taxon>Methylocaldum</taxon>
    </lineage>
</organism>
<dbReference type="GO" id="GO:0016791">
    <property type="term" value="F:phosphatase activity"/>
    <property type="evidence" value="ECO:0007669"/>
    <property type="project" value="TreeGrafter"/>
</dbReference>
<dbReference type="PANTHER" id="PTHR48100:SF59">
    <property type="entry name" value="ADENOSYLCOBALAMIN_ALPHA-RIBAZOLE PHOSPHATASE"/>
    <property type="match status" value="1"/>
</dbReference>
<evidence type="ECO:0000313" key="2">
    <source>
        <dbReference type="Proteomes" id="UP000266313"/>
    </source>
</evidence>
<dbReference type="SMART" id="SM00855">
    <property type="entry name" value="PGAM"/>
    <property type="match status" value="1"/>
</dbReference>
<evidence type="ECO:0000313" key="1">
    <source>
        <dbReference type="EMBL" id="BBA34139.1"/>
    </source>
</evidence>
<dbReference type="RefSeq" id="WP_119629611.1">
    <property type="nucleotide sequence ID" value="NZ_AP017928.1"/>
</dbReference>
<dbReference type="Proteomes" id="UP000266313">
    <property type="component" value="Chromosome"/>
</dbReference>
<accession>A0A250KWI8</accession>
<dbReference type="SUPFAM" id="SSF53254">
    <property type="entry name" value="Phosphoglycerate mutase-like"/>
    <property type="match status" value="1"/>
</dbReference>
<sequence>MTTFLLIRHGAHRLGGDVIAGRTPGVYLSDLGWDQVRAMAERVARLSVSALYSSPAERTLETARHLSERLDLPVRVLESLNEIDFGDWTGKKLEELRRSDVFARWNAFRSGTRIPEGEAMIETQTRIVSEMLRLREDHPNDCIALVSHGDVIKAALAYFVAVPLDLFSRIEIGLASVSVVALLDHGPWVLCVNNTGSELPMPY</sequence>
<dbReference type="CDD" id="cd07067">
    <property type="entry name" value="HP_PGM_like"/>
    <property type="match status" value="1"/>
</dbReference>
<proteinExistence type="predicted"/>
<dbReference type="AlphaFoldDB" id="A0A250KWI8"/>
<dbReference type="Pfam" id="PF00300">
    <property type="entry name" value="His_Phos_1"/>
    <property type="match status" value="1"/>
</dbReference>
<name>A0A250KWI8_9GAMM</name>
<protein>
    <submittedName>
        <fullName evidence="1">GDP-mannose 4,6-dehydratase</fullName>
    </submittedName>
</protein>
<dbReference type="InterPro" id="IPR050275">
    <property type="entry name" value="PGM_Phosphatase"/>
</dbReference>
<dbReference type="PANTHER" id="PTHR48100">
    <property type="entry name" value="BROAD-SPECIFICITY PHOSPHATASE YOR283W-RELATED"/>
    <property type="match status" value="1"/>
</dbReference>
<dbReference type="Gene3D" id="3.40.50.1240">
    <property type="entry name" value="Phosphoglycerate mutase-like"/>
    <property type="match status" value="1"/>
</dbReference>
<dbReference type="InterPro" id="IPR013078">
    <property type="entry name" value="His_Pase_superF_clade-1"/>
</dbReference>
<gene>
    <name evidence="1" type="ORF">sS8_2187</name>
</gene>
<dbReference type="OrthoDB" id="9781415at2"/>